<evidence type="ECO:0000256" key="6">
    <source>
        <dbReference type="ARBA" id="ARBA00022771"/>
    </source>
</evidence>
<evidence type="ECO:0000256" key="5">
    <source>
        <dbReference type="ARBA" id="ARBA00022737"/>
    </source>
</evidence>
<keyword evidence="3" id="KW-0690">Ribosome biogenesis</keyword>
<evidence type="ECO:0000256" key="9">
    <source>
        <dbReference type="PROSITE-ProRule" id="PRU00042"/>
    </source>
</evidence>
<dbReference type="InterPro" id="IPR036236">
    <property type="entry name" value="Znf_C2H2_sf"/>
</dbReference>
<dbReference type="PANTHER" id="PTHR13182">
    <property type="entry name" value="ZINC FINGER PROTEIN 622"/>
    <property type="match status" value="1"/>
</dbReference>
<dbReference type="PANTHER" id="PTHR13182:SF8">
    <property type="entry name" value="CYTOPLASMIC 60S SUBUNIT BIOGENESIS FACTOR ZNF622"/>
    <property type="match status" value="1"/>
</dbReference>
<feature type="compositionally biased region" description="Basic and acidic residues" evidence="10">
    <location>
        <begin position="114"/>
        <end position="135"/>
    </location>
</feature>
<evidence type="ECO:0000256" key="1">
    <source>
        <dbReference type="ARBA" id="ARBA00004496"/>
    </source>
</evidence>
<dbReference type="SMART" id="SM00355">
    <property type="entry name" value="ZnF_C2H2"/>
    <property type="match status" value="4"/>
</dbReference>
<dbReference type="Gene3D" id="3.30.160.60">
    <property type="entry name" value="Classic Zinc Finger"/>
    <property type="match status" value="1"/>
</dbReference>
<keyword evidence="7" id="KW-0862">Zinc</keyword>
<gene>
    <name evidence="13" type="primary">LOC106810693</name>
</gene>
<reference evidence="13" key="1">
    <citation type="submission" date="2025-08" db="UniProtKB">
        <authorList>
            <consortium name="RefSeq"/>
        </authorList>
    </citation>
    <scope>IDENTIFICATION</scope>
</reference>
<dbReference type="InterPro" id="IPR003604">
    <property type="entry name" value="Matrin/U1-like-C_Znf_C2H2"/>
</dbReference>
<dbReference type="PROSITE" id="PS00028">
    <property type="entry name" value="ZINC_FINGER_C2H2_1"/>
    <property type="match status" value="1"/>
</dbReference>
<evidence type="ECO:0000313" key="13">
    <source>
        <dbReference type="RefSeq" id="XP_014669613.1"/>
    </source>
</evidence>
<evidence type="ECO:0000313" key="12">
    <source>
        <dbReference type="Proteomes" id="UP000695022"/>
    </source>
</evidence>
<keyword evidence="12" id="KW-1185">Reference proteome</keyword>
<dbReference type="SUPFAM" id="SSF57667">
    <property type="entry name" value="beta-beta-alpha zinc fingers"/>
    <property type="match status" value="2"/>
</dbReference>
<evidence type="ECO:0000256" key="4">
    <source>
        <dbReference type="ARBA" id="ARBA00022723"/>
    </source>
</evidence>
<dbReference type="InterPro" id="IPR040025">
    <property type="entry name" value="Znf622/Rei1/Reh1"/>
</dbReference>
<dbReference type="PROSITE" id="PS50157">
    <property type="entry name" value="ZINC_FINGER_C2H2_2"/>
    <property type="match status" value="1"/>
</dbReference>
<protein>
    <submittedName>
        <fullName evidence="13">Zinc finger protein 622-like</fullName>
    </submittedName>
</protein>
<evidence type="ECO:0000256" key="8">
    <source>
        <dbReference type="ARBA" id="ARBA00034126"/>
    </source>
</evidence>
<evidence type="ECO:0000256" key="3">
    <source>
        <dbReference type="ARBA" id="ARBA00022517"/>
    </source>
</evidence>
<name>A0ABM1EBP2_PRICU</name>
<evidence type="ECO:0000256" key="10">
    <source>
        <dbReference type="SAM" id="MobiDB-lite"/>
    </source>
</evidence>
<dbReference type="InterPro" id="IPR041661">
    <property type="entry name" value="ZN622/Rei1/Reh1_Znf-C2H2"/>
</dbReference>
<feature type="compositionally biased region" description="Basic and acidic residues" evidence="10">
    <location>
        <begin position="179"/>
        <end position="193"/>
    </location>
</feature>
<comment type="similarity">
    <text evidence="8">Belongs to the REI1 family.</text>
</comment>
<evidence type="ECO:0000259" key="11">
    <source>
        <dbReference type="PROSITE" id="PS50157"/>
    </source>
</evidence>
<dbReference type="Proteomes" id="UP000695022">
    <property type="component" value="Unplaced"/>
</dbReference>
<feature type="compositionally biased region" description="Acidic residues" evidence="10">
    <location>
        <begin position="194"/>
        <end position="219"/>
    </location>
</feature>
<dbReference type="GeneID" id="106810693"/>
<keyword evidence="2" id="KW-0963">Cytoplasm</keyword>
<dbReference type="Pfam" id="PF12756">
    <property type="entry name" value="zf-C2H2_2"/>
    <property type="match status" value="1"/>
</dbReference>
<sequence>MSVHTCITCRVVFATSDFQRSHYKSDWHRYNLKRKVAELPAVNADAFKERVLAQRAKVEGEEKKGEVSFYCSACNKLFGNNNAFQNHIGSRKHKEMEASDSVKKKSVIKQKNHLNLEKGMTETGKHSSVTKRVEESTGDGVQSVMDTTSEPSAAPSASSSATGGISGAMKSKMRAPEPAGRRLKESDADHDDMGSEDDVDDWEDVEGDEEDEEAEEGEEVWLGDPILPVDCLFCPHHSSSVEQNVSHMSRDHSFFIPDVEYLVDTEGLITYLGEKVGMGNVCLWCNERGKGFHSTHSVQQHMYDKGHCKMLFTGDAVFEYSDYYDYRSSYPDHKEVEGTEAEQDEEVDLPALAEQYYALVLPSGASIGHRSLLRYYRQNPPQKERPRRGAVSKVLGQYRALGWTGNTSVRTPQQMKDIGYLQRARARYYTQLGQKGNSILQKHYRSQNPI</sequence>
<comment type="subcellular location">
    <subcellularLocation>
        <location evidence="1">Cytoplasm</location>
    </subcellularLocation>
</comment>
<keyword evidence="6 9" id="KW-0863">Zinc-finger</keyword>
<dbReference type="RefSeq" id="XP_014669613.1">
    <property type="nucleotide sequence ID" value="XM_014814127.1"/>
</dbReference>
<organism evidence="12 13">
    <name type="scientific">Priapulus caudatus</name>
    <name type="common">Priapulid worm</name>
    <dbReference type="NCBI Taxonomy" id="37621"/>
    <lineage>
        <taxon>Eukaryota</taxon>
        <taxon>Metazoa</taxon>
        <taxon>Ecdysozoa</taxon>
        <taxon>Scalidophora</taxon>
        <taxon>Priapulida</taxon>
        <taxon>Priapulimorpha</taxon>
        <taxon>Priapulimorphida</taxon>
        <taxon>Priapulidae</taxon>
        <taxon>Priapulus</taxon>
    </lineage>
</organism>
<evidence type="ECO:0000256" key="7">
    <source>
        <dbReference type="ARBA" id="ARBA00022833"/>
    </source>
</evidence>
<dbReference type="InterPro" id="IPR013087">
    <property type="entry name" value="Znf_C2H2_type"/>
</dbReference>
<accession>A0ABM1EBP2</accession>
<feature type="domain" description="C2H2-type" evidence="11">
    <location>
        <begin position="69"/>
        <end position="98"/>
    </location>
</feature>
<dbReference type="Pfam" id="PF12171">
    <property type="entry name" value="zf-C2H2_jaz"/>
    <property type="match status" value="1"/>
</dbReference>
<keyword evidence="5" id="KW-0677">Repeat</keyword>
<dbReference type="InterPro" id="IPR022755">
    <property type="entry name" value="Znf_C2H2_jaz"/>
</dbReference>
<dbReference type="SMART" id="SM00451">
    <property type="entry name" value="ZnF_U1"/>
    <property type="match status" value="2"/>
</dbReference>
<keyword evidence="4" id="KW-0479">Metal-binding</keyword>
<evidence type="ECO:0000256" key="2">
    <source>
        <dbReference type="ARBA" id="ARBA00022490"/>
    </source>
</evidence>
<feature type="region of interest" description="Disordered" evidence="10">
    <location>
        <begin position="114"/>
        <end position="219"/>
    </location>
</feature>
<feature type="compositionally biased region" description="Low complexity" evidence="10">
    <location>
        <begin position="147"/>
        <end position="163"/>
    </location>
</feature>
<proteinExistence type="inferred from homology"/>